<name>A0A6J4KI69_9BACT</name>
<dbReference type="PANTHER" id="PTHR13696">
    <property type="entry name" value="P-LOOP CONTAINING NUCLEOSIDE TRIPHOSPHATE HYDROLASE"/>
    <property type="match status" value="1"/>
</dbReference>
<dbReference type="InterPro" id="IPR050678">
    <property type="entry name" value="DNA_Partitioning_ATPase"/>
</dbReference>
<sequence length="291" mass="31252">MAHITCFTVQKGGAGKTSMTVNVAGALAGAYGLRTLVIDADPQCNATAALLGPEYIEAGYAPTFADVLEGRATIAEAAVQKSFPTLWTLPGSEALVGYEMARDDARRGRVIHSVASLLSDAIPDEIDVVLIDTPPSGGIWLQIALAAAHTYTVVATPDDFSASGVLKLIGTVDQVCADFNPALRRAGFLINQYRRTSEGDQYVRFFRDCFEADVFGVVFPLRGVIGSSRGVRMPVELYERLYRVSTPAAPLFRGVAAEWMQRAGIERRGAVPRLEGEQRGIAMEPELEVAA</sequence>
<gene>
    <name evidence="2" type="ORF">AVDCRST_MAG68-799</name>
</gene>
<dbReference type="CDD" id="cd02042">
    <property type="entry name" value="ParAB_family"/>
    <property type="match status" value="1"/>
</dbReference>
<dbReference type="Gene3D" id="3.40.50.300">
    <property type="entry name" value="P-loop containing nucleotide triphosphate hydrolases"/>
    <property type="match status" value="1"/>
</dbReference>
<reference evidence="2" key="1">
    <citation type="submission" date="2020-02" db="EMBL/GenBank/DDBJ databases">
        <authorList>
            <person name="Meier V. D."/>
        </authorList>
    </citation>
    <scope>NUCLEOTIDE SEQUENCE</scope>
    <source>
        <strain evidence="2">AVDCRST_MAG68</strain>
    </source>
</reference>
<dbReference type="SUPFAM" id="SSF52540">
    <property type="entry name" value="P-loop containing nucleoside triphosphate hydrolases"/>
    <property type="match status" value="1"/>
</dbReference>
<dbReference type="InterPro" id="IPR027417">
    <property type="entry name" value="P-loop_NTPase"/>
</dbReference>
<organism evidence="2">
    <name type="scientific">uncultured Gemmatimonadota bacterium</name>
    <dbReference type="NCBI Taxonomy" id="203437"/>
    <lineage>
        <taxon>Bacteria</taxon>
        <taxon>Pseudomonadati</taxon>
        <taxon>Gemmatimonadota</taxon>
        <taxon>environmental samples</taxon>
    </lineage>
</organism>
<evidence type="ECO:0000259" key="1">
    <source>
        <dbReference type="Pfam" id="PF13614"/>
    </source>
</evidence>
<dbReference type="InterPro" id="IPR025669">
    <property type="entry name" value="AAA_dom"/>
</dbReference>
<feature type="domain" description="AAA" evidence="1">
    <location>
        <begin position="4"/>
        <end position="183"/>
    </location>
</feature>
<evidence type="ECO:0000313" key="2">
    <source>
        <dbReference type="EMBL" id="CAA9305600.1"/>
    </source>
</evidence>
<proteinExistence type="predicted"/>
<dbReference type="PANTHER" id="PTHR13696:SF52">
    <property type="entry name" value="PARA FAMILY PROTEIN CT_582"/>
    <property type="match status" value="1"/>
</dbReference>
<accession>A0A6J4KI69</accession>
<dbReference type="AlphaFoldDB" id="A0A6J4KI69"/>
<dbReference type="Pfam" id="PF13614">
    <property type="entry name" value="AAA_31"/>
    <property type="match status" value="1"/>
</dbReference>
<protein>
    <recommendedName>
        <fullName evidence="1">AAA domain-containing protein</fullName>
    </recommendedName>
</protein>
<dbReference type="EMBL" id="CADCTW010000045">
    <property type="protein sequence ID" value="CAA9305600.1"/>
    <property type="molecule type" value="Genomic_DNA"/>
</dbReference>